<name>A0AAI9E9C3_9PEZI</name>
<sequence>MAASSSTFNFRHLLLLPTALLPLLAHALHVDANVLQLQPRADTTNTIPAPISISPDQNWDGIDGAWSTFTLRVGTPQQFVRTYISFAAYQTWVVLPEGCAAAAIQASCADSRGWLYNESASSTFDRMGIYDLWIEKNLGYNGNAIYGYDTVGLGGQGEQGPTLKNTTVGGLAVEDFWLGVFGLNPKPTNFTSFSDGSPSYMALLKEQNYIPSISFGYTAGAKYRFAGVYASLTLGGYDTSRFVENNVTFTFAGDNERDLVIAIQSITTPSTIQSSPTATELLPTPIFAFIDATVPQIWLPVEACRAFEQEFGLTYDNKTQLYLVNNTLHDTLLDRNANVTFTIAQGLDGGPTVQIVLPYAAFNLQAQSPYRGLSNTSWYFPLRRAQNETQYTVGRTFLQEAYITVGYESAEFNVSQVAWLQSPEQNLVPILPGKESGSQTGSDNSHENSASSGLSGGALAGIVVGAIAAIAVVATVVTFLIRRMRKVGKQRDGEKLNTTAATAVLDRTPSRHVYPKAELEGSTIADIEHRRLLSAHGSMTPGTPRSIPGPGYLMYVNGGSSPTTPGGGEGTRSSTNSGQPFTPLSAAASEADSRERRVFEMPGDMPAVGEKDGKALTEKEAIARRERIYNGVDATPTSATDSNEGVREPRRVNPEDIVRTDGMAAEPRDRTLHRTFSFEEVTEQVR</sequence>
<feature type="compositionally biased region" description="Basic and acidic residues" evidence="1">
    <location>
        <begin position="644"/>
        <end position="655"/>
    </location>
</feature>
<organism evidence="5 6">
    <name type="scientific">Lecanosticta acicola</name>
    <dbReference type="NCBI Taxonomy" id="111012"/>
    <lineage>
        <taxon>Eukaryota</taxon>
        <taxon>Fungi</taxon>
        <taxon>Dikarya</taxon>
        <taxon>Ascomycota</taxon>
        <taxon>Pezizomycotina</taxon>
        <taxon>Dothideomycetes</taxon>
        <taxon>Dothideomycetidae</taxon>
        <taxon>Mycosphaerellales</taxon>
        <taxon>Mycosphaerellaceae</taxon>
        <taxon>Lecanosticta</taxon>
    </lineage>
</organism>
<evidence type="ECO:0000313" key="5">
    <source>
        <dbReference type="EMBL" id="CAK3949609.1"/>
    </source>
</evidence>
<feature type="region of interest" description="Disordered" evidence="1">
    <location>
        <begin position="430"/>
        <end position="451"/>
    </location>
</feature>
<feature type="signal peptide" evidence="3">
    <location>
        <begin position="1"/>
        <end position="27"/>
    </location>
</feature>
<dbReference type="PANTHER" id="PTHR16861:SF4">
    <property type="entry name" value="SH3 DOMAIN PROTEIN (AFU_ORTHOLOGUE AFUA_1G13610)"/>
    <property type="match status" value="1"/>
</dbReference>
<keyword evidence="2" id="KW-1133">Transmembrane helix</keyword>
<keyword evidence="3" id="KW-0732">Signal</keyword>
<keyword evidence="2" id="KW-0472">Membrane</keyword>
<evidence type="ECO:0000256" key="1">
    <source>
        <dbReference type="SAM" id="MobiDB-lite"/>
    </source>
</evidence>
<keyword evidence="6" id="KW-1185">Reference proteome</keyword>
<dbReference type="AlphaFoldDB" id="A0AAI9E9C3"/>
<dbReference type="Pfam" id="PF00026">
    <property type="entry name" value="Asp"/>
    <property type="match status" value="1"/>
</dbReference>
<evidence type="ECO:0000256" key="3">
    <source>
        <dbReference type="SAM" id="SignalP"/>
    </source>
</evidence>
<feature type="chain" id="PRO_5042565159" evidence="3">
    <location>
        <begin position="28"/>
        <end position="686"/>
    </location>
</feature>
<comment type="caution">
    <text evidence="5">The sequence shown here is derived from an EMBL/GenBank/DDBJ whole genome shotgun (WGS) entry which is preliminary data.</text>
</comment>
<gene>
    <name evidence="5" type="ORF">LECACI_7A003245</name>
</gene>
<keyword evidence="2" id="KW-0812">Transmembrane</keyword>
<dbReference type="EMBL" id="CAVMBE010000015">
    <property type="protein sequence ID" value="CAK3949609.1"/>
    <property type="molecule type" value="Genomic_DNA"/>
</dbReference>
<dbReference type="InterPro" id="IPR021109">
    <property type="entry name" value="Peptidase_aspartic_dom_sf"/>
</dbReference>
<dbReference type="PANTHER" id="PTHR16861">
    <property type="entry name" value="GLYCOPROTEIN 38"/>
    <property type="match status" value="1"/>
</dbReference>
<reference evidence="5" key="1">
    <citation type="submission" date="2023-11" db="EMBL/GenBank/DDBJ databases">
        <authorList>
            <person name="Alioto T."/>
            <person name="Alioto T."/>
            <person name="Gomez Garrido J."/>
        </authorList>
    </citation>
    <scope>NUCLEOTIDE SEQUENCE</scope>
</reference>
<feature type="region of interest" description="Disordered" evidence="1">
    <location>
        <begin position="633"/>
        <end position="655"/>
    </location>
</feature>
<dbReference type="PROSITE" id="PS51767">
    <property type="entry name" value="PEPTIDASE_A1"/>
    <property type="match status" value="1"/>
</dbReference>
<evidence type="ECO:0000313" key="6">
    <source>
        <dbReference type="Proteomes" id="UP001296104"/>
    </source>
</evidence>
<evidence type="ECO:0000256" key="2">
    <source>
        <dbReference type="SAM" id="Phobius"/>
    </source>
</evidence>
<dbReference type="SUPFAM" id="SSF50630">
    <property type="entry name" value="Acid proteases"/>
    <property type="match status" value="1"/>
</dbReference>
<dbReference type="Gene3D" id="2.40.70.10">
    <property type="entry name" value="Acid Proteases"/>
    <property type="match status" value="2"/>
</dbReference>
<dbReference type="Proteomes" id="UP001296104">
    <property type="component" value="Unassembled WGS sequence"/>
</dbReference>
<feature type="domain" description="Peptidase A1" evidence="4">
    <location>
        <begin position="67"/>
        <end position="415"/>
    </location>
</feature>
<evidence type="ECO:0000259" key="4">
    <source>
        <dbReference type="PROSITE" id="PS51767"/>
    </source>
</evidence>
<proteinExistence type="predicted"/>
<feature type="region of interest" description="Disordered" evidence="1">
    <location>
        <begin position="556"/>
        <end position="595"/>
    </location>
</feature>
<protein>
    <submittedName>
        <fullName evidence="5">Peptidase aspartic</fullName>
    </submittedName>
</protein>
<feature type="transmembrane region" description="Helical" evidence="2">
    <location>
        <begin position="458"/>
        <end position="481"/>
    </location>
</feature>
<accession>A0AAI9E9C3</accession>
<dbReference type="InterPro" id="IPR033121">
    <property type="entry name" value="PEPTIDASE_A1"/>
</dbReference>